<accession>A0AAD6Y7R4</accession>
<sequence length="892" mass="99885">RIESLQAQINALNEQLADSEAIIEALSTDLATTSGELRKTAARVTRLKHDREKAKEGFSATEAALLHELEQEKESLNCARDQNYTLDAQLAAAKLKSDELRTAVRRVQKEREKFKKRADRAKPALVSTRKALKALQIWNPMDGQMYNSDARRLFRRLDAAGVSSRRMPGVLTVIFNELGIKMKRRPSPRLIHMAVKEGGILSEVQLGSEIARSKGKVSLFTSSDGTTIKRVNYEARHLTLRTPGYKNPDTTPVFKTRVLDLNHAHDHTAVTQLEGDLAAGAAITNAYRNSPIYDAESAPLDADDFLRKQKWQNMDHAKDGKKKLERRSCTLSRVIWARRSGRSWRRWIGSMLPAPCASMLCSIHIQLIIITNRSSLERDLQRESIAIQRLGDTAFNALSAEDQRRTGDILFAGCMCHKDLNAFKYAVNAVEAMWDKNSGPVLLANKANDAVIRLSKDPNSAAVQNALESSTRGALKLVSLAAMTFRNSNDITGYQHLGENFVELRKRELYPDEVASGLMNPAEPFPDFQRSRFQTGGQGAAELFLFLDIYLDLVRTIINSKTKAAQPNHIEANLLKGFECLKTQTELAAVSLYAVCVSWPYMWYARGGGSESGGLINILDTVELYRSLAPFCQKFADDPDALLNPATPDSDLTIDGQPFMNSLVVAKIRKRAAELPRLKDAIRAVFSGGVTGWGIFTEEFEEGGPIDKLTEQDREDININSTNDSNEGLLGYTRKQKQNSPSGTIGLFAARAMYRRNDTEDFISAHANNRDLTLYAIQEARKRDASGSNKEFREERAKRLIARATENKARRDKRLQEEAERRAKLLAAPVITATAKLDTLTLKQLNEQMRIHWRIHKDPVLTAIPNKSVLKRKSDMLSAVKGAVERYLTRYD</sequence>
<dbReference type="Gene3D" id="1.10.287.1490">
    <property type="match status" value="1"/>
</dbReference>
<keyword evidence="1" id="KW-0175">Coiled coil</keyword>
<feature type="non-terminal residue" evidence="2">
    <location>
        <position position="892"/>
    </location>
</feature>
<name>A0AAD6Y7R4_9AGAR</name>
<gene>
    <name evidence="2" type="ORF">GGX14DRAFT_666455</name>
</gene>
<dbReference type="EMBL" id="JARJCW010000073">
    <property type="protein sequence ID" value="KAJ7198293.1"/>
    <property type="molecule type" value="Genomic_DNA"/>
</dbReference>
<reference evidence="2" key="1">
    <citation type="submission" date="2023-03" db="EMBL/GenBank/DDBJ databases">
        <title>Massive genome expansion in bonnet fungi (Mycena s.s.) driven by repeated elements and novel gene families across ecological guilds.</title>
        <authorList>
            <consortium name="Lawrence Berkeley National Laboratory"/>
            <person name="Harder C.B."/>
            <person name="Miyauchi S."/>
            <person name="Viragh M."/>
            <person name="Kuo A."/>
            <person name="Thoen E."/>
            <person name="Andreopoulos B."/>
            <person name="Lu D."/>
            <person name="Skrede I."/>
            <person name="Drula E."/>
            <person name="Henrissat B."/>
            <person name="Morin E."/>
            <person name="Kohler A."/>
            <person name="Barry K."/>
            <person name="LaButti K."/>
            <person name="Morin E."/>
            <person name="Salamov A."/>
            <person name="Lipzen A."/>
            <person name="Mereny Z."/>
            <person name="Hegedus B."/>
            <person name="Baldrian P."/>
            <person name="Stursova M."/>
            <person name="Weitz H."/>
            <person name="Taylor A."/>
            <person name="Grigoriev I.V."/>
            <person name="Nagy L.G."/>
            <person name="Martin F."/>
            <person name="Kauserud H."/>
        </authorList>
    </citation>
    <scope>NUCLEOTIDE SEQUENCE</scope>
    <source>
        <strain evidence="2">9144</strain>
    </source>
</reference>
<feature type="coiled-coil region" evidence="1">
    <location>
        <begin position="2"/>
        <end position="29"/>
    </location>
</feature>
<dbReference type="AlphaFoldDB" id="A0AAD6Y7R4"/>
<evidence type="ECO:0000313" key="2">
    <source>
        <dbReference type="EMBL" id="KAJ7198293.1"/>
    </source>
</evidence>
<evidence type="ECO:0000313" key="3">
    <source>
        <dbReference type="Proteomes" id="UP001219525"/>
    </source>
</evidence>
<keyword evidence="3" id="KW-1185">Reference proteome</keyword>
<organism evidence="2 3">
    <name type="scientific">Mycena pura</name>
    <dbReference type="NCBI Taxonomy" id="153505"/>
    <lineage>
        <taxon>Eukaryota</taxon>
        <taxon>Fungi</taxon>
        <taxon>Dikarya</taxon>
        <taxon>Basidiomycota</taxon>
        <taxon>Agaricomycotina</taxon>
        <taxon>Agaricomycetes</taxon>
        <taxon>Agaricomycetidae</taxon>
        <taxon>Agaricales</taxon>
        <taxon>Marasmiineae</taxon>
        <taxon>Mycenaceae</taxon>
        <taxon>Mycena</taxon>
    </lineage>
</organism>
<feature type="coiled-coil region" evidence="1">
    <location>
        <begin position="62"/>
        <end position="117"/>
    </location>
</feature>
<evidence type="ECO:0000256" key="1">
    <source>
        <dbReference type="SAM" id="Coils"/>
    </source>
</evidence>
<protein>
    <submittedName>
        <fullName evidence="2">Uncharacterized protein</fullName>
    </submittedName>
</protein>
<dbReference type="Proteomes" id="UP001219525">
    <property type="component" value="Unassembled WGS sequence"/>
</dbReference>
<proteinExistence type="predicted"/>
<comment type="caution">
    <text evidence="2">The sequence shown here is derived from an EMBL/GenBank/DDBJ whole genome shotgun (WGS) entry which is preliminary data.</text>
</comment>